<comment type="similarity">
    <text evidence="3">Belongs to the NifD/NifK/NifE/NifN family.</text>
</comment>
<keyword evidence="9" id="KW-1185">Reference proteome</keyword>
<dbReference type="Pfam" id="PF00148">
    <property type="entry name" value="Oxidored_nitro"/>
    <property type="match status" value="1"/>
</dbReference>
<evidence type="ECO:0000259" key="7">
    <source>
        <dbReference type="Pfam" id="PF00148"/>
    </source>
</evidence>
<dbReference type="AlphaFoldDB" id="A0A8J6XJD4"/>
<dbReference type="Proteomes" id="UP000629098">
    <property type="component" value="Unassembled WGS sequence"/>
</dbReference>
<evidence type="ECO:0000256" key="6">
    <source>
        <dbReference type="SAM" id="MobiDB-lite"/>
    </source>
</evidence>
<comment type="caution">
    <text evidence="8">The sequence shown here is derived from an EMBL/GenBank/DDBJ whole genome shotgun (WGS) entry which is preliminary data.</text>
</comment>
<feature type="region of interest" description="Disordered" evidence="6">
    <location>
        <begin position="1"/>
        <end position="24"/>
    </location>
</feature>
<dbReference type="PANTHER" id="PTHR42956">
    <property type="entry name" value="NITROGENASE IRON-MOLYBDENUM COFACTOR BIOSYNTHESIS PROTEIN NIFE"/>
    <property type="match status" value="1"/>
</dbReference>
<dbReference type="InterPro" id="IPR000318">
    <property type="entry name" value="Nase_comp1_CS"/>
</dbReference>
<evidence type="ECO:0000256" key="1">
    <source>
        <dbReference type="ARBA" id="ARBA00003171"/>
    </source>
</evidence>
<name>A0A8J6XJD4_9CYAN</name>
<comment type="pathway">
    <text evidence="2">Cofactor biosynthesis; Fe-Mo cofactor biosynthesis.</text>
</comment>
<evidence type="ECO:0000256" key="4">
    <source>
        <dbReference type="ARBA" id="ARBA00013280"/>
    </source>
</evidence>
<proteinExistence type="inferred from homology"/>
<protein>
    <recommendedName>
        <fullName evidence="4">Nitrogenase iron-molybdenum cofactor biosynthesis protein NifE</fullName>
    </recommendedName>
</protein>
<dbReference type="GO" id="GO:0016163">
    <property type="term" value="F:nitrogenase activity"/>
    <property type="evidence" value="ECO:0007669"/>
    <property type="project" value="InterPro"/>
</dbReference>
<dbReference type="PANTHER" id="PTHR42956:SF1">
    <property type="entry name" value="NITROGENASE IRON-MOLYBDENUM COFACTOR BIOSYNTHESIS PROTEIN NIFE"/>
    <property type="match status" value="1"/>
</dbReference>
<dbReference type="EMBL" id="JACXAE010000021">
    <property type="protein sequence ID" value="MBD2771367.1"/>
    <property type="molecule type" value="Genomic_DNA"/>
</dbReference>
<evidence type="ECO:0000256" key="3">
    <source>
        <dbReference type="ARBA" id="ARBA00011002"/>
    </source>
</evidence>
<evidence type="ECO:0000256" key="5">
    <source>
        <dbReference type="ARBA" id="ARBA00023231"/>
    </source>
</evidence>
<organism evidence="8 9">
    <name type="scientific">Iningainema tapete BLCC-T55</name>
    <dbReference type="NCBI Taxonomy" id="2748662"/>
    <lineage>
        <taxon>Bacteria</taxon>
        <taxon>Bacillati</taxon>
        <taxon>Cyanobacteriota</taxon>
        <taxon>Cyanophyceae</taxon>
        <taxon>Nostocales</taxon>
        <taxon>Scytonemataceae</taxon>
        <taxon>Iningainema tapete</taxon>
    </lineage>
</organism>
<gene>
    <name evidence="8" type="primary">nifE</name>
    <name evidence="8" type="ORF">ICL16_04340</name>
</gene>
<accession>A0A8J6XJD4</accession>
<dbReference type="SUPFAM" id="SSF53807">
    <property type="entry name" value="Helical backbone' metal receptor"/>
    <property type="match status" value="1"/>
</dbReference>
<reference evidence="8" key="1">
    <citation type="submission" date="2020-09" db="EMBL/GenBank/DDBJ databases">
        <title>Iningainema tapete sp. nov. (Scytonemataceae, Cyanobacteria) from greenhouses in central Florida (USA) produces two types of nodularin with biosynthetic potential for microcystin-LR and anabaenopeptins.</title>
        <authorList>
            <person name="Berthold D.E."/>
            <person name="Lefler F.W."/>
            <person name="Huang I.-S."/>
            <person name="Abdulla H."/>
            <person name="Zimba P.V."/>
            <person name="Laughinghouse H.D. IV."/>
        </authorList>
    </citation>
    <scope>NUCLEOTIDE SEQUENCE</scope>
    <source>
        <strain evidence="8">BLCCT55</strain>
    </source>
</reference>
<evidence type="ECO:0000256" key="2">
    <source>
        <dbReference type="ARBA" id="ARBA00005155"/>
    </source>
</evidence>
<evidence type="ECO:0000313" key="9">
    <source>
        <dbReference type="Proteomes" id="UP000629098"/>
    </source>
</evidence>
<feature type="compositionally biased region" description="Polar residues" evidence="6">
    <location>
        <begin position="1"/>
        <end position="10"/>
    </location>
</feature>
<dbReference type="Gene3D" id="3.40.50.12380">
    <property type="entry name" value="Nitrogenase MoFe cofactor biosynthesis protein NifE, C-terminal"/>
    <property type="match status" value="1"/>
</dbReference>
<dbReference type="UniPathway" id="UPA00782"/>
<dbReference type="InterPro" id="IPR005973">
    <property type="entry name" value="NifE"/>
</dbReference>
<evidence type="ECO:0000313" key="8">
    <source>
        <dbReference type="EMBL" id="MBD2771367.1"/>
    </source>
</evidence>
<dbReference type="InterPro" id="IPR049939">
    <property type="entry name" value="NifE-like"/>
</dbReference>
<dbReference type="RefSeq" id="WP_190825666.1">
    <property type="nucleotide sequence ID" value="NZ_CAWPPI010000021.1"/>
</dbReference>
<sequence length="442" mass="48765">MKITQGNINDRSCEQRKKSHTQLPLPGVAPGGCAFDGAMNALVPITDAAHLVHGPITCAGSWGGRGSLSSNSMIYKIGFSTDIEESDIIFGGAKKLYKAIVQLERRYKPAAVFVYSTCITALIGDDVKTICKTAAQDLGIPIIPVNSPGFTGGNKLGNQVASVALLEHVVGTAEPEFTTLYDINLIGEYNIKGEIWNILPLLEKLGIRVLAKITGDARYKEICYAHRAKLNVMCSKSLLHMARKMEELYGIPYIEDSFYGLEDTNSFLRDIAAKLGDRDLVERTEKLIAQETAAMEAALAPYRQQLQGKRVVFYTNRIKIWSMISAANQLGMEIIVTSNQESTEEDKARIKRILDQNGIILDQESPQKVLQIINENQAHILVANSSNQDIALSAGIPFLNINQERHYHCAGYAGILAVAKDLYQTLTNPVWEQVRKPVSWEV</sequence>
<keyword evidence="5" id="KW-0535">Nitrogen fixation</keyword>
<dbReference type="Gene3D" id="3.40.50.1980">
    <property type="entry name" value="Nitrogenase molybdenum iron protein domain"/>
    <property type="match status" value="1"/>
</dbReference>
<feature type="domain" description="Nitrogenase/oxidoreductase component 1" evidence="7">
    <location>
        <begin position="33"/>
        <end position="426"/>
    </location>
</feature>
<dbReference type="GO" id="GO:0065003">
    <property type="term" value="P:protein-containing complex assembly"/>
    <property type="evidence" value="ECO:0007669"/>
    <property type="project" value="InterPro"/>
</dbReference>
<dbReference type="InterPro" id="IPR000510">
    <property type="entry name" value="Nase/OxRdtase_comp1"/>
</dbReference>
<dbReference type="NCBIfam" id="TIGR01283">
    <property type="entry name" value="nifE"/>
    <property type="match status" value="1"/>
</dbReference>
<dbReference type="PROSITE" id="PS00090">
    <property type="entry name" value="NITROGENASE_1_2"/>
    <property type="match status" value="1"/>
</dbReference>
<comment type="function">
    <text evidence="1">This protein may play a role in the biosynthesis of the prosthetic group of nitrogenase (FeMo cofactor).</text>
</comment>